<keyword evidence="3" id="KW-1185">Reference proteome</keyword>
<protein>
    <submittedName>
        <fullName evidence="2">Uncharacterized protein</fullName>
    </submittedName>
</protein>
<reference evidence="2 3" key="1">
    <citation type="submission" date="2023-03" db="EMBL/GenBank/DDBJ databases">
        <title>Genome insight into feeding habits of ladybird beetles.</title>
        <authorList>
            <person name="Li H.-S."/>
            <person name="Huang Y.-H."/>
            <person name="Pang H."/>
        </authorList>
    </citation>
    <scope>NUCLEOTIDE SEQUENCE [LARGE SCALE GENOMIC DNA]</scope>
    <source>
        <strain evidence="2">SYSU_2023b</strain>
        <tissue evidence="2">Whole body</tissue>
    </source>
</reference>
<evidence type="ECO:0000256" key="1">
    <source>
        <dbReference type="SAM" id="MobiDB-lite"/>
    </source>
</evidence>
<dbReference type="EMBL" id="JARQZJ010000038">
    <property type="protein sequence ID" value="KAK9876840.1"/>
    <property type="molecule type" value="Genomic_DNA"/>
</dbReference>
<accession>A0AAW1U7D5</accession>
<feature type="region of interest" description="Disordered" evidence="1">
    <location>
        <begin position="64"/>
        <end position="83"/>
    </location>
</feature>
<comment type="caution">
    <text evidence="2">The sequence shown here is derived from an EMBL/GenBank/DDBJ whole genome shotgun (WGS) entry which is preliminary data.</text>
</comment>
<name>A0AAW1U7D5_9CUCU</name>
<evidence type="ECO:0000313" key="2">
    <source>
        <dbReference type="EMBL" id="KAK9876840.1"/>
    </source>
</evidence>
<gene>
    <name evidence="2" type="ORF">WA026_015076</name>
</gene>
<dbReference type="AlphaFoldDB" id="A0AAW1U7D5"/>
<sequence length="98" mass="10790">MINNTSPRAASAFQITEVIFHRDVLVAPRTSGVISSEQVLFDTLFLGGPSTNLATKQQLERWSRRKKDIKSNGVGNARANVRSTFSDGQLHSYTGIPE</sequence>
<organism evidence="2 3">
    <name type="scientific">Henosepilachna vigintioctopunctata</name>
    <dbReference type="NCBI Taxonomy" id="420089"/>
    <lineage>
        <taxon>Eukaryota</taxon>
        <taxon>Metazoa</taxon>
        <taxon>Ecdysozoa</taxon>
        <taxon>Arthropoda</taxon>
        <taxon>Hexapoda</taxon>
        <taxon>Insecta</taxon>
        <taxon>Pterygota</taxon>
        <taxon>Neoptera</taxon>
        <taxon>Endopterygota</taxon>
        <taxon>Coleoptera</taxon>
        <taxon>Polyphaga</taxon>
        <taxon>Cucujiformia</taxon>
        <taxon>Coccinelloidea</taxon>
        <taxon>Coccinellidae</taxon>
        <taxon>Epilachninae</taxon>
        <taxon>Epilachnini</taxon>
        <taxon>Henosepilachna</taxon>
    </lineage>
</organism>
<evidence type="ECO:0000313" key="3">
    <source>
        <dbReference type="Proteomes" id="UP001431783"/>
    </source>
</evidence>
<dbReference type="Proteomes" id="UP001431783">
    <property type="component" value="Unassembled WGS sequence"/>
</dbReference>
<proteinExistence type="predicted"/>